<keyword evidence="10" id="KW-1185">Reference proteome</keyword>
<dbReference type="InterPro" id="IPR008183">
    <property type="entry name" value="Aldose_1/G6P_1-epimerase"/>
</dbReference>
<dbReference type="SMART" id="SM00485">
    <property type="entry name" value="XPGN"/>
    <property type="match status" value="1"/>
</dbReference>
<keyword evidence="5" id="KW-0119">Carbohydrate metabolism</keyword>
<evidence type="ECO:0000256" key="4">
    <source>
        <dbReference type="ARBA" id="ARBA00023235"/>
    </source>
</evidence>
<dbReference type="CDD" id="cd09906">
    <property type="entry name" value="H3TH_YEN1"/>
    <property type="match status" value="1"/>
</dbReference>
<feature type="region of interest" description="Disordered" evidence="6">
    <location>
        <begin position="403"/>
        <end position="437"/>
    </location>
</feature>
<feature type="domain" description="XPG N-terminal" evidence="8">
    <location>
        <begin position="1"/>
        <end position="98"/>
    </location>
</feature>
<dbReference type="GO" id="GO:0006006">
    <property type="term" value="P:glucose metabolic process"/>
    <property type="evidence" value="ECO:0007669"/>
    <property type="project" value="TreeGrafter"/>
</dbReference>
<keyword evidence="3" id="KW-0378">Hydrolase</keyword>
<dbReference type="Pfam" id="PF01263">
    <property type="entry name" value="Aldose_epim"/>
    <property type="match status" value="1"/>
</dbReference>
<evidence type="ECO:0000259" key="7">
    <source>
        <dbReference type="SMART" id="SM00484"/>
    </source>
</evidence>
<dbReference type="GO" id="GO:0004034">
    <property type="term" value="F:aldose 1-epimerase activity"/>
    <property type="evidence" value="ECO:0007669"/>
    <property type="project" value="TreeGrafter"/>
</dbReference>
<dbReference type="Gene3D" id="1.10.150.20">
    <property type="entry name" value="5' to 3' exonuclease, C-terminal subdomain"/>
    <property type="match status" value="1"/>
</dbReference>
<dbReference type="InterPro" id="IPR041177">
    <property type="entry name" value="GEN1_C"/>
</dbReference>
<dbReference type="AlphaFoldDB" id="A0A8H4IU17"/>
<dbReference type="InterPro" id="IPR029060">
    <property type="entry name" value="PIN-like_dom_sf"/>
</dbReference>
<evidence type="ECO:0000256" key="1">
    <source>
        <dbReference type="ARBA" id="ARBA00006206"/>
    </source>
</evidence>
<proteinExistence type="inferred from homology"/>
<dbReference type="GO" id="GO:0030246">
    <property type="term" value="F:carbohydrate binding"/>
    <property type="evidence" value="ECO:0007669"/>
    <property type="project" value="InterPro"/>
</dbReference>
<feature type="domain" description="XPG-I" evidence="7">
    <location>
        <begin position="109"/>
        <end position="187"/>
    </location>
</feature>
<evidence type="ECO:0000256" key="5">
    <source>
        <dbReference type="ARBA" id="ARBA00023277"/>
    </source>
</evidence>
<dbReference type="InterPro" id="IPR036279">
    <property type="entry name" value="5-3_exonuclease_C_sf"/>
</dbReference>
<evidence type="ECO:0000256" key="2">
    <source>
        <dbReference type="ARBA" id="ARBA00022722"/>
    </source>
</evidence>
<evidence type="ECO:0000256" key="6">
    <source>
        <dbReference type="SAM" id="MobiDB-lite"/>
    </source>
</evidence>
<dbReference type="InterPro" id="IPR014718">
    <property type="entry name" value="GH-type_carb-bd"/>
</dbReference>
<dbReference type="GO" id="GO:0006281">
    <property type="term" value="P:DNA repair"/>
    <property type="evidence" value="ECO:0007669"/>
    <property type="project" value="UniProtKB-ARBA"/>
</dbReference>
<dbReference type="PANTHER" id="PTHR10091">
    <property type="entry name" value="ALDOSE-1-EPIMERASE"/>
    <property type="match status" value="1"/>
</dbReference>
<comment type="similarity">
    <text evidence="1">Belongs to the aldose epimerase family.</text>
</comment>
<gene>
    <name evidence="9" type="ORF">GTA08_BOTSDO03722</name>
</gene>
<dbReference type="OrthoDB" id="274691at2759"/>
<comment type="caution">
    <text evidence="9">The sequence shown here is derived from an EMBL/GenBank/DDBJ whole genome shotgun (WGS) entry which is preliminary data.</text>
</comment>
<keyword evidence="2" id="KW-0540">Nuclease</keyword>
<dbReference type="CDD" id="cd09019">
    <property type="entry name" value="galactose_mutarotase_like"/>
    <property type="match status" value="1"/>
</dbReference>
<evidence type="ECO:0000313" key="9">
    <source>
        <dbReference type="EMBL" id="KAF4307440.1"/>
    </source>
</evidence>
<dbReference type="InterPro" id="IPR011013">
    <property type="entry name" value="Gal_mutarotase_sf_dom"/>
</dbReference>
<protein>
    <submittedName>
        <fullName evidence="9">DNA repair protein</fullName>
    </submittedName>
</protein>
<dbReference type="InterPro" id="IPR006084">
    <property type="entry name" value="XPG/Rad2"/>
</dbReference>
<dbReference type="Proteomes" id="UP000572817">
    <property type="component" value="Unassembled WGS sequence"/>
</dbReference>
<dbReference type="Pfam" id="PF00752">
    <property type="entry name" value="XPG_N"/>
    <property type="match status" value="1"/>
</dbReference>
<dbReference type="Gene3D" id="2.70.98.10">
    <property type="match status" value="1"/>
</dbReference>
<dbReference type="Gene3D" id="3.40.50.1010">
    <property type="entry name" value="5'-nuclease"/>
    <property type="match status" value="2"/>
</dbReference>
<feature type="region of interest" description="Disordered" evidence="6">
    <location>
        <begin position="466"/>
        <end position="555"/>
    </location>
</feature>
<dbReference type="SUPFAM" id="SSF74650">
    <property type="entry name" value="Galactose mutarotase-like"/>
    <property type="match status" value="1"/>
</dbReference>
<dbReference type="PANTHER" id="PTHR10091:SF6">
    <property type="entry name" value="1-EPIMERASE, PUTATIVE (AFU_ORTHOLOGUE AFUA_3G13240)-RELATED"/>
    <property type="match status" value="1"/>
</dbReference>
<dbReference type="PRINTS" id="PR00853">
    <property type="entry name" value="XPGRADSUPER"/>
</dbReference>
<keyword evidence="4" id="KW-0413">Isomerase</keyword>
<dbReference type="SMART" id="SM00484">
    <property type="entry name" value="XPGI"/>
    <property type="match status" value="1"/>
</dbReference>
<dbReference type="InterPro" id="IPR006085">
    <property type="entry name" value="XPG_DNA_repair_N"/>
</dbReference>
<reference evidence="9" key="1">
    <citation type="submission" date="2020-04" db="EMBL/GenBank/DDBJ databases">
        <title>Genome Assembly and Annotation of Botryosphaeria dothidea sdau 11-99, a Latent Pathogen of Apple Fruit Ring Rot in China.</title>
        <authorList>
            <person name="Yu C."/>
            <person name="Diao Y."/>
            <person name="Lu Q."/>
            <person name="Zhao J."/>
            <person name="Cui S."/>
            <person name="Peng C."/>
            <person name="He B."/>
            <person name="Liu H."/>
        </authorList>
    </citation>
    <scope>NUCLEOTIDE SEQUENCE [LARGE SCALE GENOMIC DNA]</scope>
    <source>
        <strain evidence="9">Sdau11-99</strain>
    </source>
</reference>
<evidence type="ECO:0000256" key="3">
    <source>
        <dbReference type="ARBA" id="ARBA00022801"/>
    </source>
</evidence>
<dbReference type="InterPro" id="IPR006086">
    <property type="entry name" value="XPG-I_dom"/>
</dbReference>
<accession>A0A8H4IU17</accession>
<dbReference type="FunFam" id="3.40.50.1010:FF:000051">
    <property type="entry name" value="Rad2-like endonuclease, putative (AFU_orthologue AFUA_3G13260)"/>
    <property type="match status" value="1"/>
</dbReference>
<dbReference type="SUPFAM" id="SSF47807">
    <property type="entry name" value="5' to 3' exonuclease, C-terminal subdomain"/>
    <property type="match status" value="1"/>
</dbReference>
<dbReference type="CDD" id="cd09870">
    <property type="entry name" value="PIN_YEN1"/>
    <property type="match status" value="1"/>
</dbReference>
<dbReference type="EMBL" id="WWBZ02000022">
    <property type="protein sequence ID" value="KAF4307440.1"/>
    <property type="molecule type" value="Genomic_DNA"/>
</dbReference>
<dbReference type="SUPFAM" id="SSF88723">
    <property type="entry name" value="PIN domain-like"/>
    <property type="match status" value="1"/>
</dbReference>
<name>A0A8H4IU17_9PEZI</name>
<organism evidence="9 10">
    <name type="scientific">Botryosphaeria dothidea</name>
    <dbReference type="NCBI Taxonomy" id="55169"/>
    <lineage>
        <taxon>Eukaryota</taxon>
        <taxon>Fungi</taxon>
        <taxon>Dikarya</taxon>
        <taxon>Ascomycota</taxon>
        <taxon>Pezizomycotina</taxon>
        <taxon>Dothideomycetes</taxon>
        <taxon>Dothideomycetes incertae sedis</taxon>
        <taxon>Botryosphaeriales</taxon>
        <taxon>Botryosphaeriaceae</taxon>
        <taxon>Botryosphaeria</taxon>
    </lineage>
</organism>
<dbReference type="InterPro" id="IPR047215">
    <property type="entry name" value="Galactose_mutarotase-like"/>
</dbReference>
<dbReference type="GO" id="GO:0008821">
    <property type="term" value="F:crossover junction DNA endonuclease activity"/>
    <property type="evidence" value="ECO:0007669"/>
    <property type="project" value="InterPro"/>
</dbReference>
<evidence type="ECO:0000313" key="10">
    <source>
        <dbReference type="Proteomes" id="UP000572817"/>
    </source>
</evidence>
<dbReference type="FunFam" id="2.70.98.10:FF:000014">
    <property type="entry name" value="Aldose 1-epimerase, putative"/>
    <property type="match status" value="1"/>
</dbReference>
<evidence type="ECO:0000259" key="8">
    <source>
        <dbReference type="SMART" id="SM00485"/>
    </source>
</evidence>
<sequence length="965" mass="106306">MGIHGIYKEIGPGDRIALSKLAVEKFEETGRPLRLAIDTSIWLFQIQSGKGGTNPALRTFYYRLLRLLSLSIHPLFVFDGPNKPPFKRNKRTGTNVASIPEFLAKQLLKQFGFPFHIAPGEAEAECALLQREGIVDVVLSEDVDTLMFGSRVTLRNWSPEQKSSKVPTHVNVYDADKTKAGPSGLDREGMILVALMSGGDYLPEGIPGCGPKTACEAAHAGFGQRLCSIKKKDTVALQEWREDLARELRTNESKFFKRKHGALSIPEDFPRVDILSYYTNPAISSRDGLERLKRNLHWDQDLNFPELRTFTADAFEWVKVSGAKKFIRNLAPALLVRNLRMRGQAAAEGALSEDPDAVEAEEAKLVTGIHGKRQHPSTDNTPELRIAFSPISIVNIDLDAEEPDDKFDEGEEEEEEEMAHVAEGDGDEEAPKKRGPYLYDPTQLEKIWIFETIVKAGAPLSVQDWEEKQRKKAAPKPAKITKPRATKKAASSSQRGALDRFTRITKAGVGPPLAKRLSPTIDRLDLSQTTGITQPKPGDLPISSNERATRPPSEPVVQGRSIASMIAFSALVAVAASLLLPTARAQDADGKYTISAEGIRAKFIPYGASISNLFINDTNGIERDIVLGFDNASYYSVDKLHPHLGGVPGRYANRIKNSTFVIDGVEYRVDANENGGLDTLHGGSNGWDWRNWTVESHTDTSITFSLLDPDGEQGFPGDVKSYVTYSVTPYSWHLKMLASALTKKTPIMLSSHTYWNLDGFQNNDTATALNHTLSLPYSGQRIGVDGILIPNGTILPNKPGSVNDFWSAPKQIGASFGDPEILGNCGTNCSGYDNAYVVNRAQDGPYDWRNNGPVASLSSDFSGIQVDVYTDQDAFQVYSCGGQNGTLTLKNTQGFFDDESRPRVVEKYGCVVMEVEDYIDGINQPEWQRNKKQIFGPEDPPYVLEAVYKFSVADASSYGCAKSEL</sequence>
<feature type="compositionally biased region" description="Acidic residues" evidence="6">
    <location>
        <begin position="403"/>
        <end position="417"/>
    </location>
</feature>
<dbReference type="GO" id="GO:0033499">
    <property type="term" value="P:galactose catabolic process via UDP-galactose, Leloir pathway"/>
    <property type="evidence" value="ECO:0007669"/>
    <property type="project" value="TreeGrafter"/>
</dbReference>
<dbReference type="Pfam" id="PF00867">
    <property type="entry name" value="XPG_I"/>
    <property type="match status" value="1"/>
</dbReference>
<dbReference type="Pfam" id="PF18380">
    <property type="entry name" value="GEN1_C"/>
    <property type="match status" value="1"/>
</dbReference>
<feature type="compositionally biased region" description="Basic residues" evidence="6">
    <location>
        <begin position="470"/>
        <end position="487"/>
    </location>
</feature>
<dbReference type="InterPro" id="IPR037316">
    <property type="entry name" value="Yen1_H3TH"/>
</dbReference>
<dbReference type="FunFam" id="3.40.50.1010:FF:000037">
    <property type="entry name" value="Rad2-like endonuclease, putative (AFU_orthologue AFUA_3G13260)"/>
    <property type="match status" value="1"/>
</dbReference>